<dbReference type="GO" id="GO:0043565">
    <property type="term" value="F:sequence-specific DNA binding"/>
    <property type="evidence" value="ECO:0007669"/>
    <property type="project" value="InterPro"/>
</dbReference>
<dbReference type="CDD" id="cd07377">
    <property type="entry name" value="WHTH_GntR"/>
    <property type="match status" value="1"/>
</dbReference>
<evidence type="ECO:0000313" key="5">
    <source>
        <dbReference type="EMBL" id="AXC51293.1"/>
    </source>
</evidence>
<dbReference type="KEGG" id="pars:DRW48_13630"/>
<evidence type="ECO:0000256" key="3">
    <source>
        <dbReference type="ARBA" id="ARBA00023163"/>
    </source>
</evidence>
<dbReference type="OrthoDB" id="5504063at2"/>
<dbReference type="SUPFAM" id="SSF46785">
    <property type="entry name" value="Winged helix' DNA-binding domain"/>
    <property type="match status" value="1"/>
</dbReference>
<dbReference type="AlphaFoldDB" id="A0A344PPI8"/>
<protein>
    <submittedName>
        <fullName evidence="5">GntR family transcriptional regulator</fullName>
    </submittedName>
</protein>
<dbReference type="SMART" id="SM00345">
    <property type="entry name" value="HTH_GNTR"/>
    <property type="match status" value="1"/>
</dbReference>
<dbReference type="SUPFAM" id="SSF48008">
    <property type="entry name" value="GntR ligand-binding domain-like"/>
    <property type="match status" value="1"/>
</dbReference>
<feature type="domain" description="HTH gntR-type" evidence="4">
    <location>
        <begin position="9"/>
        <end position="80"/>
    </location>
</feature>
<keyword evidence="6" id="KW-1185">Reference proteome</keyword>
<dbReference type="GO" id="GO:0003700">
    <property type="term" value="F:DNA-binding transcription factor activity"/>
    <property type="evidence" value="ECO:0007669"/>
    <property type="project" value="InterPro"/>
</dbReference>
<dbReference type="PRINTS" id="PR00035">
    <property type="entry name" value="HTHGNTR"/>
</dbReference>
<dbReference type="PANTHER" id="PTHR43537">
    <property type="entry name" value="TRANSCRIPTIONAL REGULATOR, GNTR FAMILY"/>
    <property type="match status" value="1"/>
</dbReference>
<dbReference type="InterPro" id="IPR000524">
    <property type="entry name" value="Tscrpt_reg_HTH_GntR"/>
</dbReference>
<dbReference type="Pfam" id="PF00392">
    <property type="entry name" value="GntR"/>
    <property type="match status" value="1"/>
</dbReference>
<dbReference type="InterPro" id="IPR000485">
    <property type="entry name" value="AsnC-type_HTH_dom"/>
</dbReference>
<evidence type="ECO:0000256" key="1">
    <source>
        <dbReference type="ARBA" id="ARBA00023015"/>
    </source>
</evidence>
<dbReference type="SMART" id="SM00895">
    <property type="entry name" value="FCD"/>
    <property type="match status" value="1"/>
</dbReference>
<keyword evidence="2" id="KW-0238">DNA-binding</keyword>
<dbReference type="PANTHER" id="PTHR43537:SF45">
    <property type="entry name" value="GNTR FAMILY REGULATORY PROTEIN"/>
    <property type="match status" value="1"/>
</dbReference>
<dbReference type="PROSITE" id="PS50949">
    <property type="entry name" value="HTH_GNTR"/>
    <property type="match status" value="1"/>
</dbReference>
<proteinExistence type="predicted"/>
<dbReference type="InterPro" id="IPR036390">
    <property type="entry name" value="WH_DNA-bd_sf"/>
</dbReference>
<dbReference type="InterPro" id="IPR011711">
    <property type="entry name" value="GntR_C"/>
</dbReference>
<dbReference type="InterPro" id="IPR008920">
    <property type="entry name" value="TF_FadR/GntR_C"/>
</dbReference>
<dbReference type="EMBL" id="CP030918">
    <property type="protein sequence ID" value="AXC51293.1"/>
    <property type="molecule type" value="Genomic_DNA"/>
</dbReference>
<dbReference type="Gene3D" id="1.20.120.530">
    <property type="entry name" value="GntR ligand-binding domain-like"/>
    <property type="match status" value="1"/>
</dbReference>
<keyword evidence="3" id="KW-0804">Transcription</keyword>
<name>A0A344PPI8_9RHOB</name>
<dbReference type="RefSeq" id="WP_114077579.1">
    <property type="nucleotide sequence ID" value="NZ_CP030918.1"/>
</dbReference>
<dbReference type="PRINTS" id="PR00033">
    <property type="entry name" value="HTHASNC"/>
</dbReference>
<accession>A0A344PPI8</accession>
<dbReference type="Gene3D" id="1.10.10.10">
    <property type="entry name" value="Winged helix-like DNA-binding domain superfamily/Winged helix DNA-binding domain"/>
    <property type="match status" value="1"/>
</dbReference>
<organism evidence="5 6">
    <name type="scientific">Paracoccus suum</name>
    <dbReference type="NCBI Taxonomy" id="2259340"/>
    <lineage>
        <taxon>Bacteria</taxon>
        <taxon>Pseudomonadati</taxon>
        <taxon>Pseudomonadota</taxon>
        <taxon>Alphaproteobacteria</taxon>
        <taxon>Rhodobacterales</taxon>
        <taxon>Paracoccaceae</taxon>
        <taxon>Paracoccus</taxon>
    </lineage>
</organism>
<sequence length="216" mass="23539">MTQIETTPRPLTEVTRDRLREMILSGEISAGARLAESHLAKALGVSRTPVREAISQLEAEGLVGRHAGVPQVSRLTVDDVMDILHVRLLLETDAARRAATVAPKTSIFLDLRQRFREFLAGAPPSPAAHFEADQDLHTAVVEAAGSPLVLDIVTGLKSRTRMFGQRSIPERFEAGCREHLAIVDAILDRDPVAAGEAMQSHINNARGAILDHLARR</sequence>
<reference evidence="6" key="1">
    <citation type="submission" date="2018-07" db="EMBL/GenBank/DDBJ databases">
        <title>Genome sequencing of Paracoccus sp. SC2-6.</title>
        <authorList>
            <person name="Heo J."/>
            <person name="Kim S.-J."/>
            <person name="Kwon S.-W."/>
        </authorList>
    </citation>
    <scope>NUCLEOTIDE SEQUENCE [LARGE SCALE GENOMIC DNA]</scope>
    <source>
        <strain evidence="6">SC2-6</strain>
    </source>
</reference>
<evidence type="ECO:0000313" key="6">
    <source>
        <dbReference type="Proteomes" id="UP000252023"/>
    </source>
</evidence>
<dbReference type="InterPro" id="IPR036388">
    <property type="entry name" value="WH-like_DNA-bd_sf"/>
</dbReference>
<keyword evidence="1" id="KW-0805">Transcription regulation</keyword>
<evidence type="ECO:0000256" key="2">
    <source>
        <dbReference type="ARBA" id="ARBA00023125"/>
    </source>
</evidence>
<gene>
    <name evidence="5" type="ORF">DRW48_13630</name>
</gene>
<dbReference type="Pfam" id="PF07729">
    <property type="entry name" value="FCD"/>
    <property type="match status" value="1"/>
</dbReference>
<dbReference type="Proteomes" id="UP000252023">
    <property type="component" value="Chromosome"/>
</dbReference>
<evidence type="ECO:0000259" key="4">
    <source>
        <dbReference type="PROSITE" id="PS50949"/>
    </source>
</evidence>